<evidence type="ECO:0000256" key="1">
    <source>
        <dbReference type="ARBA" id="ARBA00005417"/>
    </source>
</evidence>
<dbReference type="EMBL" id="JABULY010000003">
    <property type="protein sequence ID" value="MBV6531776.1"/>
    <property type="molecule type" value="Genomic_DNA"/>
</dbReference>
<protein>
    <submittedName>
        <fullName evidence="7">ABC transporter ATP-binding protein</fullName>
    </submittedName>
</protein>
<keyword evidence="9" id="KW-1185">Reference proteome</keyword>
<dbReference type="PROSITE" id="PS50893">
    <property type="entry name" value="ABC_TRANSPORTER_2"/>
    <property type="match status" value="1"/>
</dbReference>
<evidence type="ECO:0000313" key="7">
    <source>
        <dbReference type="EMBL" id="MBV6546619.1"/>
    </source>
</evidence>
<evidence type="ECO:0000256" key="3">
    <source>
        <dbReference type="ARBA" id="ARBA00022741"/>
    </source>
</evidence>
<dbReference type="Proteomes" id="UP001196379">
    <property type="component" value="Unassembled WGS sequence"/>
</dbReference>
<dbReference type="Proteomes" id="UP000732858">
    <property type="component" value="Unassembled WGS sequence"/>
</dbReference>
<dbReference type="PANTHER" id="PTHR42788">
    <property type="entry name" value="TAURINE IMPORT ATP-BINDING PROTEIN-RELATED"/>
    <property type="match status" value="1"/>
</dbReference>
<dbReference type="RefSeq" id="WP_157403435.1">
    <property type="nucleotide sequence ID" value="NZ_JABULY010000003.1"/>
</dbReference>
<dbReference type="OrthoDB" id="9802264at2"/>
<dbReference type="GeneID" id="65549324"/>
<dbReference type="EMBL" id="JABUMC010000008">
    <property type="protein sequence ID" value="MBV6546619.1"/>
    <property type="molecule type" value="Genomic_DNA"/>
</dbReference>
<dbReference type="InterPro" id="IPR017871">
    <property type="entry name" value="ABC_transporter-like_CS"/>
</dbReference>
<proteinExistence type="inferred from homology"/>
<dbReference type="InterPro" id="IPR050166">
    <property type="entry name" value="ABC_transporter_ATP-bind"/>
</dbReference>
<name>A0A949T553_9PAST</name>
<keyword evidence="3" id="KW-0547">Nucleotide-binding</keyword>
<dbReference type="SUPFAM" id="SSF52540">
    <property type="entry name" value="P-loop containing nucleoside triphosphate hydrolases"/>
    <property type="match status" value="1"/>
</dbReference>
<evidence type="ECO:0000313" key="6">
    <source>
        <dbReference type="EMBL" id="MBV6531776.1"/>
    </source>
</evidence>
<evidence type="ECO:0000313" key="8">
    <source>
        <dbReference type="Proteomes" id="UP000732858"/>
    </source>
</evidence>
<keyword evidence="2" id="KW-0813">Transport</keyword>
<dbReference type="PROSITE" id="PS00211">
    <property type="entry name" value="ABC_TRANSPORTER_1"/>
    <property type="match status" value="1"/>
</dbReference>
<evidence type="ECO:0000256" key="2">
    <source>
        <dbReference type="ARBA" id="ARBA00022448"/>
    </source>
</evidence>
<sequence length="236" mass="26275">MWCVEIRDLSLVFGSQTLFEHLNWQLSSGKWSTLLGTSGVGKSTLLRTIAGLENEAITGGKIIYQAETKIAWMAQQDNLLPWLSLLDNVQLKAHLSGTKTSETCDKAYQMLVAVKMDKHLNKPCYQLSGGQRQRVALARVLMQEANLILLDEPFSALDAVTRHQLQDLTQELLDNKTVLLVTHDPFEAIRLSDQIFILKDQPISISAPIFPPKATQQAEVLGLQQRLLAELASGEI</sequence>
<keyword evidence="4 7" id="KW-0067">ATP-binding</keyword>
<feature type="domain" description="ABC transporter" evidence="5">
    <location>
        <begin position="4"/>
        <end position="225"/>
    </location>
</feature>
<dbReference type="PANTHER" id="PTHR42788:SF19">
    <property type="entry name" value="ALIPHATIC SULFONATES IMPORT ATP-BINDING PROTEIN SSUB 2"/>
    <property type="match status" value="1"/>
</dbReference>
<dbReference type="Pfam" id="PF00005">
    <property type="entry name" value="ABC_tran"/>
    <property type="match status" value="1"/>
</dbReference>
<dbReference type="GO" id="GO:0016887">
    <property type="term" value="F:ATP hydrolysis activity"/>
    <property type="evidence" value="ECO:0007669"/>
    <property type="project" value="InterPro"/>
</dbReference>
<reference evidence="7 9" key="1">
    <citation type="journal article" date="2021" name="Mol. Ecol.">
        <title>Polar bear-adapted Ursidibacter maritimus are remarkably conserved after generations in captivity.</title>
        <authorList>
            <person name="Espinosa-Gongora C."/>
            <person name="Hansen M.J."/>
            <person name="Bertelsen M.F."/>
            <person name="Bojesen A.M."/>
        </authorList>
    </citation>
    <scope>NUCLEOTIDE SEQUENCE</scope>
    <source>
        <strain evidence="7">Pb43105x</strain>
        <strain evidence="6 9">Pb43106</strain>
    </source>
</reference>
<organism evidence="7 8">
    <name type="scientific">Ursidibacter maritimus</name>
    <dbReference type="NCBI Taxonomy" id="1331689"/>
    <lineage>
        <taxon>Bacteria</taxon>
        <taxon>Pseudomonadati</taxon>
        <taxon>Pseudomonadota</taxon>
        <taxon>Gammaproteobacteria</taxon>
        <taxon>Pasteurellales</taxon>
        <taxon>Pasteurellaceae</taxon>
        <taxon>Ursidibacter</taxon>
    </lineage>
</organism>
<comment type="caution">
    <text evidence="7">The sequence shown here is derived from an EMBL/GenBank/DDBJ whole genome shotgun (WGS) entry which is preliminary data.</text>
</comment>
<evidence type="ECO:0000313" key="9">
    <source>
        <dbReference type="Proteomes" id="UP001196379"/>
    </source>
</evidence>
<dbReference type="InterPro" id="IPR003593">
    <property type="entry name" value="AAA+_ATPase"/>
</dbReference>
<dbReference type="GO" id="GO:0005524">
    <property type="term" value="F:ATP binding"/>
    <property type="evidence" value="ECO:0007669"/>
    <property type="project" value="UniProtKB-KW"/>
</dbReference>
<dbReference type="AlphaFoldDB" id="A0A949T553"/>
<accession>A0A949T553</accession>
<gene>
    <name evidence="6" type="ORF">HT657_06465</name>
    <name evidence="7" type="ORF">HT672_04865</name>
</gene>
<evidence type="ECO:0000259" key="5">
    <source>
        <dbReference type="PROSITE" id="PS50893"/>
    </source>
</evidence>
<dbReference type="SMART" id="SM00382">
    <property type="entry name" value="AAA"/>
    <property type="match status" value="1"/>
</dbReference>
<evidence type="ECO:0000256" key="4">
    <source>
        <dbReference type="ARBA" id="ARBA00022840"/>
    </source>
</evidence>
<dbReference type="InterPro" id="IPR027417">
    <property type="entry name" value="P-loop_NTPase"/>
</dbReference>
<dbReference type="Gene3D" id="3.40.50.300">
    <property type="entry name" value="P-loop containing nucleotide triphosphate hydrolases"/>
    <property type="match status" value="1"/>
</dbReference>
<comment type="similarity">
    <text evidence="1">Belongs to the ABC transporter superfamily.</text>
</comment>
<dbReference type="InterPro" id="IPR003439">
    <property type="entry name" value="ABC_transporter-like_ATP-bd"/>
</dbReference>